<gene>
    <name evidence="2" type="ORF">FOY91_12270</name>
</gene>
<comment type="caution">
    <text evidence="2">The sequence shown here is derived from an EMBL/GenBank/DDBJ whole genome shotgun (WGS) entry which is preliminary data.</text>
</comment>
<dbReference type="InterPro" id="IPR001296">
    <property type="entry name" value="Glyco_trans_1"/>
</dbReference>
<name>A0A558R1W2_9SPHN</name>
<dbReference type="Pfam" id="PF00534">
    <property type="entry name" value="Glycos_transf_1"/>
    <property type="match status" value="1"/>
</dbReference>
<sequence length="413" mass="45519">MTPPPGRIHPGDAAGVARREVVLDLSRLISRVLHATPTGVDRVEMAYARGLLATIPDRLSFSALHPCGLYGRLDRQAVITFLDETEVRWDENHRPGRWSRRLSAARACLALRPHRVPPLPPGASRVYVQSSPHHLERGDRVAAILRREQARLVGLVHDLIPIEYPEYARPNGAALHQARMATLADHAAGLITNSDATRVSLRRHLERSGHQPIIDVAHLGTHPVPPPPALEPGAADPYFICVGTIEPRKNHLLLLNLWRRLVEDGGPVPRLVLVGRRGWENEQVIDMLERCPALAAHVDEHAGLPDRAMAQLIGQARALLLPSFAEGFGMPVTEALGAGVPVLCSDLPALREAGGEVPDYLDPLDGVAWIRSVREYAKADSSRRTAQLERLSRWKPPAWSDHIAILLDLIERV</sequence>
<dbReference type="EMBL" id="VNIM01000047">
    <property type="protein sequence ID" value="TVV73376.1"/>
    <property type="molecule type" value="Genomic_DNA"/>
</dbReference>
<dbReference type="Gene3D" id="3.40.50.2000">
    <property type="entry name" value="Glycogen Phosphorylase B"/>
    <property type="match status" value="1"/>
</dbReference>
<evidence type="ECO:0000259" key="1">
    <source>
        <dbReference type="Pfam" id="PF00534"/>
    </source>
</evidence>
<evidence type="ECO:0000313" key="3">
    <source>
        <dbReference type="Proteomes" id="UP000318681"/>
    </source>
</evidence>
<dbReference type="RefSeq" id="WP_145152162.1">
    <property type="nucleotide sequence ID" value="NZ_VNIM01000047.1"/>
</dbReference>
<dbReference type="Proteomes" id="UP000318681">
    <property type="component" value="Unassembled WGS sequence"/>
</dbReference>
<dbReference type="CDD" id="cd03809">
    <property type="entry name" value="GT4_MtfB-like"/>
    <property type="match status" value="1"/>
</dbReference>
<dbReference type="PANTHER" id="PTHR46401:SF9">
    <property type="entry name" value="MANNOSYLTRANSFERASE A"/>
    <property type="match status" value="1"/>
</dbReference>
<proteinExistence type="predicted"/>
<organism evidence="2 3">
    <name type="scientific">Alterirhizorhabdus solaris</name>
    <dbReference type="NCBI Taxonomy" id="2529389"/>
    <lineage>
        <taxon>Bacteria</taxon>
        <taxon>Pseudomonadati</taxon>
        <taxon>Pseudomonadota</taxon>
        <taxon>Alphaproteobacteria</taxon>
        <taxon>Sphingomonadales</taxon>
        <taxon>Rhizorhabdaceae</taxon>
        <taxon>Alterirhizorhabdus</taxon>
    </lineage>
</organism>
<reference evidence="2 3" key="1">
    <citation type="submission" date="2019-07" db="EMBL/GenBank/DDBJ databases">
        <title>Sphingomonas solaris sp. nov., isolated from a solar panel from Boston, Massachusetts.</title>
        <authorList>
            <person name="Tanner K."/>
            <person name="Pascual J."/>
            <person name="Mancuso C."/>
            <person name="Pereto J."/>
            <person name="Khalil A."/>
            <person name="Vilanova C."/>
        </authorList>
    </citation>
    <scope>NUCLEOTIDE SEQUENCE [LARGE SCALE GENOMIC DNA]</scope>
    <source>
        <strain evidence="2 3">R4DWN</strain>
    </source>
</reference>
<accession>A0A558R1W2</accession>
<feature type="domain" description="Glycosyl transferase family 1" evidence="1">
    <location>
        <begin position="236"/>
        <end position="352"/>
    </location>
</feature>
<protein>
    <submittedName>
        <fullName evidence="2">Glycosyltransferase family 4 protein</fullName>
    </submittedName>
</protein>
<dbReference type="GO" id="GO:0016757">
    <property type="term" value="F:glycosyltransferase activity"/>
    <property type="evidence" value="ECO:0007669"/>
    <property type="project" value="InterPro"/>
</dbReference>
<dbReference type="PANTHER" id="PTHR46401">
    <property type="entry name" value="GLYCOSYLTRANSFERASE WBBK-RELATED"/>
    <property type="match status" value="1"/>
</dbReference>
<keyword evidence="2" id="KW-0808">Transferase</keyword>
<keyword evidence="3" id="KW-1185">Reference proteome</keyword>
<evidence type="ECO:0000313" key="2">
    <source>
        <dbReference type="EMBL" id="TVV73376.1"/>
    </source>
</evidence>
<dbReference type="OrthoDB" id="9790710at2"/>
<dbReference type="AlphaFoldDB" id="A0A558R1W2"/>
<dbReference type="SUPFAM" id="SSF53756">
    <property type="entry name" value="UDP-Glycosyltransferase/glycogen phosphorylase"/>
    <property type="match status" value="1"/>
</dbReference>